<evidence type="ECO:0000313" key="1">
    <source>
        <dbReference type="EMBL" id="KAK5999437.1"/>
    </source>
</evidence>
<comment type="caution">
    <text evidence="1">The sequence shown here is derived from an EMBL/GenBank/DDBJ whole genome shotgun (WGS) entry which is preliminary data.</text>
</comment>
<dbReference type="EMBL" id="JASGXD010000024">
    <property type="protein sequence ID" value="KAK5999437.1"/>
    <property type="molecule type" value="Genomic_DNA"/>
</dbReference>
<keyword evidence="2" id="KW-1185">Reference proteome</keyword>
<protein>
    <submittedName>
        <fullName evidence="1">Uncharacterized protein</fullName>
    </submittedName>
</protein>
<name>A0ABR0T5P4_AURPU</name>
<organism evidence="1 2">
    <name type="scientific">Aureobasidium pullulans</name>
    <name type="common">Black yeast</name>
    <name type="synonym">Pullularia pullulans</name>
    <dbReference type="NCBI Taxonomy" id="5580"/>
    <lineage>
        <taxon>Eukaryota</taxon>
        <taxon>Fungi</taxon>
        <taxon>Dikarya</taxon>
        <taxon>Ascomycota</taxon>
        <taxon>Pezizomycotina</taxon>
        <taxon>Dothideomycetes</taxon>
        <taxon>Dothideomycetidae</taxon>
        <taxon>Dothideales</taxon>
        <taxon>Saccotheciaceae</taxon>
        <taxon>Aureobasidium</taxon>
    </lineage>
</organism>
<gene>
    <name evidence="1" type="ORF">QM012_005438</name>
</gene>
<accession>A0ABR0T5P4</accession>
<dbReference type="Proteomes" id="UP001341245">
    <property type="component" value="Unassembled WGS sequence"/>
</dbReference>
<sequence length="399" mass="44641">MRDGERFIWVSALGNPKQQPAHVRTIIRRHVMKDIGKSRRKSERRDVLTNSGKSAAVSQDANRFTEVTVREKAVVHQDMVLRLCRSLSDDNTREPLVYRMPAYLDAMPIRRRIHGRFWQDLFDLDHSASYQIDLMLIAYFDRLEGGGGYHIFDLDGPPVMTLRVKALQETQKAIEDPDRCVGLGVIVAVIASIFEAYVRGDMATCKLHLFGLRAVIAQRQRQLGAASLYNNFKICLLITSCEITCARGCGISPQFPFPLSYFQASSNPSPPRCPSKFSQLVNKAWTLDPGRYKSSKVIYDSIISHPEPQRDEQPICRTSASATLFSMLYGFKQWLVCHDPYSASEPSNTFVEVVASSMNEILPDNAPDAPAATLPTTQLLDCPGQDILKLMILVTGAGT</sequence>
<evidence type="ECO:0000313" key="2">
    <source>
        <dbReference type="Proteomes" id="UP001341245"/>
    </source>
</evidence>
<reference evidence="1 2" key="1">
    <citation type="submission" date="2023-11" db="EMBL/GenBank/DDBJ databases">
        <title>Draft genome sequence and annotation of the polyextremotolerant black yeast-like fungus Aureobasidium pullulans NRRL 62042.</title>
        <authorList>
            <person name="Dielentheis-Frenken M.R.E."/>
            <person name="Wibberg D."/>
            <person name="Blank L.M."/>
            <person name="Tiso T."/>
        </authorList>
    </citation>
    <scope>NUCLEOTIDE SEQUENCE [LARGE SCALE GENOMIC DNA]</scope>
    <source>
        <strain evidence="1 2">NRRL 62042</strain>
    </source>
</reference>
<proteinExistence type="predicted"/>